<evidence type="ECO:0000256" key="2">
    <source>
        <dbReference type="ARBA" id="ARBA00022723"/>
    </source>
</evidence>
<dbReference type="SMART" id="SM00849">
    <property type="entry name" value="Lactamase_B"/>
    <property type="match status" value="1"/>
</dbReference>
<dbReference type="InterPro" id="IPR001279">
    <property type="entry name" value="Metallo-B-lactamas"/>
</dbReference>
<keyword evidence="2" id="KW-0479">Metal-binding</keyword>
<comment type="cofactor">
    <cofactor evidence="1">
        <name>Zn(2+)</name>
        <dbReference type="ChEBI" id="CHEBI:29105"/>
    </cofactor>
</comment>
<reference evidence="6" key="1">
    <citation type="submission" date="2016-10" db="EMBL/GenBank/DDBJ databases">
        <authorList>
            <person name="de Groot N.N."/>
        </authorList>
    </citation>
    <scope>NUCLEOTIDE SEQUENCE</scope>
</reference>
<keyword evidence="3 6" id="KW-0378">Hydrolase</keyword>
<evidence type="ECO:0000256" key="1">
    <source>
        <dbReference type="ARBA" id="ARBA00001947"/>
    </source>
</evidence>
<dbReference type="SUPFAM" id="SSF56281">
    <property type="entry name" value="Metallo-hydrolase/oxidoreductase"/>
    <property type="match status" value="1"/>
</dbReference>
<protein>
    <submittedName>
        <fullName evidence="6">Hydroxyacylglutathione hydrolase</fullName>
        <ecNumber evidence="6">3.1.2.6</ecNumber>
    </submittedName>
</protein>
<dbReference type="InterPro" id="IPR051453">
    <property type="entry name" value="MBL_Glyoxalase_II"/>
</dbReference>
<dbReference type="PANTHER" id="PTHR46233:SF3">
    <property type="entry name" value="HYDROXYACYLGLUTATHIONE HYDROLASE GLOC"/>
    <property type="match status" value="1"/>
</dbReference>
<sequence length="201" mass="22718">MNIKSKAMGDYQTNCYIVTIDGKDLIIDAGIGATSWVLENVKNPVAILNTHGHFDHVWSNKELKEKLNIPIYIEKRDAFMLENDPFGKGTPSSKADILIDGDTLIDIDGISVKYRHFAGHTPGNSIIEIGDVWFCGDFLFERSIGRWDFPYSNAEEMYNSLLKAKGIKEDFTLYTGHGSSTTLKNEQRYIDFWLKEVGNSI</sequence>
<dbReference type="EC" id="3.1.2.6" evidence="6"/>
<proteinExistence type="predicted"/>
<dbReference type="InterPro" id="IPR036866">
    <property type="entry name" value="RibonucZ/Hydroxyglut_hydro"/>
</dbReference>
<accession>A0A1W1EKF3</accession>
<evidence type="ECO:0000256" key="4">
    <source>
        <dbReference type="ARBA" id="ARBA00022833"/>
    </source>
</evidence>
<keyword evidence="4" id="KW-0862">Zinc</keyword>
<dbReference type="CDD" id="cd06262">
    <property type="entry name" value="metallo-hydrolase-like_MBL-fold"/>
    <property type="match status" value="1"/>
</dbReference>
<evidence type="ECO:0000313" key="6">
    <source>
        <dbReference type="EMBL" id="SHO81358.1"/>
    </source>
</evidence>
<organism evidence="6">
    <name type="scientific">hydrothermal vent metagenome</name>
    <dbReference type="NCBI Taxonomy" id="652676"/>
    <lineage>
        <taxon>unclassified sequences</taxon>
        <taxon>metagenomes</taxon>
        <taxon>ecological metagenomes</taxon>
    </lineage>
</organism>
<evidence type="ECO:0000256" key="3">
    <source>
        <dbReference type="ARBA" id="ARBA00022801"/>
    </source>
</evidence>
<gene>
    <name evidence="6" type="ORF">MNB_SV-15-924</name>
</gene>
<dbReference type="AlphaFoldDB" id="A0A1W1EKF3"/>
<dbReference type="PANTHER" id="PTHR46233">
    <property type="entry name" value="HYDROXYACYLGLUTATHIONE HYDROLASE GLOC"/>
    <property type="match status" value="1"/>
</dbReference>
<feature type="domain" description="Metallo-beta-lactamase" evidence="5">
    <location>
        <begin position="12"/>
        <end position="177"/>
    </location>
</feature>
<dbReference type="Pfam" id="PF00753">
    <property type="entry name" value="Lactamase_B"/>
    <property type="match status" value="1"/>
</dbReference>
<evidence type="ECO:0000259" key="5">
    <source>
        <dbReference type="SMART" id="SM00849"/>
    </source>
</evidence>
<dbReference type="EMBL" id="FRYL01000038">
    <property type="protein sequence ID" value="SHO81358.1"/>
    <property type="molecule type" value="Genomic_DNA"/>
</dbReference>
<dbReference type="Gene3D" id="3.60.15.10">
    <property type="entry name" value="Ribonuclease Z/Hydroxyacylglutathione hydrolase-like"/>
    <property type="match status" value="1"/>
</dbReference>
<dbReference type="GO" id="GO:0004416">
    <property type="term" value="F:hydroxyacylglutathione hydrolase activity"/>
    <property type="evidence" value="ECO:0007669"/>
    <property type="project" value="UniProtKB-EC"/>
</dbReference>
<dbReference type="GO" id="GO:0046872">
    <property type="term" value="F:metal ion binding"/>
    <property type="evidence" value="ECO:0007669"/>
    <property type="project" value="UniProtKB-KW"/>
</dbReference>
<name>A0A1W1EKF3_9ZZZZ</name>